<name>A0A231H1E0_9NOCA</name>
<dbReference type="PRINTS" id="PR00455">
    <property type="entry name" value="HTHTETR"/>
</dbReference>
<dbReference type="InterPro" id="IPR001647">
    <property type="entry name" value="HTH_TetR"/>
</dbReference>
<dbReference type="SUPFAM" id="SSF46689">
    <property type="entry name" value="Homeodomain-like"/>
    <property type="match status" value="1"/>
</dbReference>
<dbReference type="AlphaFoldDB" id="A0A231H1E0"/>
<dbReference type="PANTHER" id="PTHR30055">
    <property type="entry name" value="HTH-TYPE TRANSCRIPTIONAL REGULATOR RUTR"/>
    <property type="match status" value="1"/>
</dbReference>
<evidence type="ECO:0000256" key="3">
    <source>
        <dbReference type="ARBA" id="ARBA00023163"/>
    </source>
</evidence>
<dbReference type="Proteomes" id="UP000215506">
    <property type="component" value="Unassembled WGS sequence"/>
</dbReference>
<sequence>MVAGKDGQVSTPATPRRTRADAARNRDRLLRAAREVFAEKGSQAQLPDVARAAGVGVGTVYRHFPTLAELVDAAAEQRFAEIENYARAECLAHAGEGLRRYLTHVGELLSADQGLSAAVEAARRSPGSEPRGSARARLETVVGEIITRDREAGALRQDCTAADAYMLVGAISATIRTGSGDWRRLLDLMLDGLRPRDSS</sequence>
<keyword evidence="3" id="KW-0804">Transcription</keyword>
<dbReference type="Pfam" id="PF21597">
    <property type="entry name" value="TetR_C_43"/>
    <property type="match status" value="1"/>
</dbReference>
<keyword evidence="8" id="KW-1185">Reference proteome</keyword>
<accession>A0A231H1E0</accession>
<organism evidence="7 8">
    <name type="scientific">Nocardia cerradoensis</name>
    <dbReference type="NCBI Taxonomy" id="85688"/>
    <lineage>
        <taxon>Bacteria</taxon>
        <taxon>Bacillati</taxon>
        <taxon>Actinomycetota</taxon>
        <taxon>Actinomycetes</taxon>
        <taxon>Mycobacteriales</taxon>
        <taxon>Nocardiaceae</taxon>
        <taxon>Nocardia</taxon>
    </lineage>
</organism>
<evidence type="ECO:0000313" key="7">
    <source>
        <dbReference type="EMBL" id="OXR42668.1"/>
    </source>
</evidence>
<evidence type="ECO:0000313" key="8">
    <source>
        <dbReference type="Proteomes" id="UP000215506"/>
    </source>
</evidence>
<evidence type="ECO:0000259" key="6">
    <source>
        <dbReference type="PROSITE" id="PS50977"/>
    </source>
</evidence>
<dbReference type="SUPFAM" id="SSF48498">
    <property type="entry name" value="Tetracyclin repressor-like, C-terminal domain"/>
    <property type="match status" value="1"/>
</dbReference>
<dbReference type="InterPro" id="IPR036271">
    <property type="entry name" value="Tet_transcr_reg_TetR-rel_C_sf"/>
</dbReference>
<feature type="region of interest" description="Disordered" evidence="5">
    <location>
        <begin position="1"/>
        <end position="24"/>
    </location>
</feature>
<dbReference type="InterPro" id="IPR050109">
    <property type="entry name" value="HTH-type_TetR-like_transc_reg"/>
</dbReference>
<dbReference type="GO" id="GO:0003700">
    <property type="term" value="F:DNA-binding transcription factor activity"/>
    <property type="evidence" value="ECO:0007669"/>
    <property type="project" value="TreeGrafter"/>
</dbReference>
<gene>
    <name evidence="7" type="primary">mtrR_3</name>
    <name evidence="7" type="ORF">B7C42_05446</name>
</gene>
<feature type="DNA-binding region" description="H-T-H motif" evidence="4">
    <location>
        <begin position="45"/>
        <end position="64"/>
    </location>
</feature>
<dbReference type="InterPro" id="IPR009057">
    <property type="entry name" value="Homeodomain-like_sf"/>
</dbReference>
<evidence type="ECO:0000256" key="4">
    <source>
        <dbReference type="PROSITE-ProRule" id="PRU00335"/>
    </source>
</evidence>
<evidence type="ECO:0000256" key="1">
    <source>
        <dbReference type="ARBA" id="ARBA00023015"/>
    </source>
</evidence>
<keyword evidence="1" id="KW-0805">Transcription regulation</keyword>
<proteinExistence type="predicted"/>
<dbReference type="Pfam" id="PF00440">
    <property type="entry name" value="TetR_N"/>
    <property type="match status" value="1"/>
</dbReference>
<dbReference type="InterPro" id="IPR049445">
    <property type="entry name" value="TetR_SbtR-like_C"/>
</dbReference>
<feature type="domain" description="HTH tetR-type" evidence="6">
    <location>
        <begin position="23"/>
        <end position="82"/>
    </location>
</feature>
<evidence type="ECO:0000256" key="2">
    <source>
        <dbReference type="ARBA" id="ARBA00023125"/>
    </source>
</evidence>
<evidence type="ECO:0000256" key="5">
    <source>
        <dbReference type="SAM" id="MobiDB-lite"/>
    </source>
</evidence>
<dbReference type="Gene3D" id="1.10.357.10">
    <property type="entry name" value="Tetracycline Repressor, domain 2"/>
    <property type="match status" value="1"/>
</dbReference>
<protein>
    <submittedName>
        <fullName evidence="7">HTH-type transcriptional regulator MtrR</fullName>
    </submittedName>
</protein>
<comment type="caution">
    <text evidence="7">The sequence shown here is derived from an EMBL/GenBank/DDBJ whole genome shotgun (WGS) entry which is preliminary data.</text>
</comment>
<reference evidence="7 8" key="1">
    <citation type="submission" date="2017-07" db="EMBL/GenBank/DDBJ databases">
        <title>First draft Genome Sequence of Nocardia cerradoensis isolated from human infection.</title>
        <authorList>
            <person name="Carrasco G."/>
        </authorList>
    </citation>
    <scope>NUCLEOTIDE SEQUENCE [LARGE SCALE GENOMIC DNA]</scope>
    <source>
        <strain evidence="7 8">CNM20130759</strain>
    </source>
</reference>
<dbReference type="PANTHER" id="PTHR30055:SF234">
    <property type="entry name" value="HTH-TYPE TRANSCRIPTIONAL REGULATOR BETI"/>
    <property type="match status" value="1"/>
</dbReference>
<dbReference type="EMBL" id="NGAF01000013">
    <property type="protein sequence ID" value="OXR42668.1"/>
    <property type="molecule type" value="Genomic_DNA"/>
</dbReference>
<keyword evidence="2 4" id="KW-0238">DNA-binding</keyword>
<dbReference type="GO" id="GO:0000976">
    <property type="term" value="F:transcription cis-regulatory region binding"/>
    <property type="evidence" value="ECO:0007669"/>
    <property type="project" value="TreeGrafter"/>
</dbReference>
<dbReference type="PROSITE" id="PS50977">
    <property type="entry name" value="HTH_TETR_2"/>
    <property type="match status" value="1"/>
</dbReference>